<feature type="compositionally biased region" description="Gly residues" evidence="1">
    <location>
        <begin position="218"/>
        <end position="229"/>
    </location>
</feature>
<name>A0A0T6LUN7_WENVI</name>
<dbReference type="InterPro" id="IPR016032">
    <property type="entry name" value="Sig_transdc_resp-reg_C-effctor"/>
</dbReference>
<dbReference type="GO" id="GO:0006355">
    <property type="term" value="P:regulation of DNA-templated transcription"/>
    <property type="evidence" value="ECO:0007669"/>
    <property type="project" value="InterPro"/>
</dbReference>
<evidence type="ECO:0000313" key="4">
    <source>
        <dbReference type="Proteomes" id="UP000050867"/>
    </source>
</evidence>
<dbReference type="SMART" id="SM00421">
    <property type="entry name" value="HTH_LUXR"/>
    <property type="match status" value="1"/>
</dbReference>
<dbReference type="EMBL" id="LLZU01000011">
    <property type="protein sequence ID" value="KRV49554.1"/>
    <property type="molecule type" value="Genomic_DNA"/>
</dbReference>
<evidence type="ECO:0000313" key="3">
    <source>
        <dbReference type="EMBL" id="KRV49554.1"/>
    </source>
</evidence>
<evidence type="ECO:0000259" key="2">
    <source>
        <dbReference type="SMART" id="SM00421"/>
    </source>
</evidence>
<dbReference type="AlphaFoldDB" id="A0A0T6LUN7"/>
<dbReference type="InterPro" id="IPR000792">
    <property type="entry name" value="Tscrpt_reg_LuxR_C"/>
</dbReference>
<feature type="region of interest" description="Disordered" evidence="1">
    <location>
        <begin position="185"/>
        <end position="244"/>
    </location>
</feature>
<dbReference type="eggNOG" id="COG2197">
    <property type="taxonomic scope" value="Bacteria"/>
</dbReference>
<dbReference type="Proteomes" id="UP000050867">
    <property type="component" value="Unassembled WGS sequence"/>
</dbReference>
<dbReference type="RefSeq" id="WP_018383097.1">
    <property type="nucleotide sequence ID" value="NZ_LLZU01000011.1"/>
</dbReference>
<feature type="compositionally biased region" description="Polar residues" evidence="1">
    <location>
        <begin position="323"/>
        <end position="338"/>
    </location>
</feature>
<dbReference type="STRING" id="76728.AQ490_19695"/>
<sequence length="338" mass="35100">MRSAPLTELPGTADPVGDVEALLHRARRLTAAAAEGERRHPARSPAARDPGTLIARLIDHARSGPLTAQLTAWPLASHEHPGVRALHTALLANPGPVCLLLPAGAGDDPAHQDIGQLAGRSTRLRVSPHPLPPLTVIDGTVAVTSVRNGAGVSRLLVIQDVRVTQTLQALFTALWHQATVCVPVPRRRDPGCGHPDGSDDDRNAVGDTSGASGSRVGPPGGDGVSGADGCGTAPGAVTDPLDTTGVHAIRRDRATLRILQLMATGVTDDTAARQLGCSTRTYRRRVATLMQQLNATSRFQAGLYAAHHGLLAHGPAPLGPSGDPQSGDQCARRNSQTC</sequence>
<dbReference type="GO" id="GO:0003677">
    <property type="term" value="F:DNA binding"/>
    <property type="evidence" value="ECO:0007669"/>
    <property type="project" value="InterPro"/>
</dbReference>
<feature type="domain" description="HTH luxR-type" evidence="2">
    <location>
        <begin position="256"/>
        <end position="305"/>
    </location>
</feature>
<comment type="caution">
    <text evidence="3">The sequence shown here is derived from an EMBL/GenBank/DDBJ whole genome shotgun (WGS) entry which is preliminary data.</text>
</comment>
<dbReference type="InterPro" id="IPR036388">
    <property type="entry name" value="WH-like_DNA-bd_sf"/>
</dbReference>
<reference evidence="3 4" key="1">
    <citation type="submission" date="2015-10" db="EMBL/GenBank/DDBJ databases">
        <title>Draft genome sequence of pyrrolomycin-producing Streptomyces vitaminophilus.</title>
        <authorList>
            <person name="Graham D.E."/>
            <person name="Mahan K.M."/>
            <person name="Klingeman D.M."/>
            <person name="Hettich R.L."/>
            <person name="Parry R.J."/>
        </authorList>
    </citation>
    <scope>NUCLEOTIDE SEQUENCE [LARGE SCALE GENOMIC DNA]</scope>
    <source>
        <strain evidence="3 4">ATCC 31673</strain>
    </source>
</reference>
<protein>
    <recommendedName>
        <fullName evidence="2">HTH luxR-type domain-containing protein</fullName>
    </recommendedName>
</protein>
<gene>
    <name evidence="3" type="ORF">AQ490_19695</name>
</gene>
<feature type="region of interest" description="Disordered" evidence="1">
    <location>
        <begin position="315"/>
        <end position="338"/>
    </location>
</feature>
<evidence type="ECO:0000256" key="1">
    <source>
        <dbReference type="SAM" id="MobiDB-lite"/>
    </source>
</evidence>
<dbReference type="SUPFAM" id="SSF46894">
    <property type="entry name" value="C-terminal effector domain of the bipartite response regulators"/>
    <property type="match status" value="1"/>
</dbReference>
<keyword evidence="4" id="KW-1185">Reference proteome</keyword>
<dbReference type="Gene3D" id="1.10.10.10">
    <property type="entry name" value="Winged helix-like DNA-binding domain superfamily/Winged helix DNA-binding domain"/>
    <property type="match status" value="1"/>
</dbReference>
<feature type="compositionally biased region" description="Basic and acidic residues" evidence="1">
    <location>
        <begin position="186"/>
        <end position="204"/>
    </location>
</feature>
<dbReference type="Pfam" id="PF00196">
    <property type="entry name" value="GerE"/>
    <property type="match status" value="1"/>
</dbReference>
<accession>A0A0T6LUN7</accession>
<proteinExistence type="predicted"/>
<organism evidence="3 4">
    <name type="scientific">Wenjunlia vitaminophila</name>
    <name type="common">Streptomyces vitaminophilus</name>
    <dbReference type="NCBI Taxonomy" id="76728"/>
    <lineage>
        <taxon>Bacteria</taxon>
        <taxon>Bacillati</taxon>
        <taxon>Actinomycetota</taxon>
        <taxon>Actinomycetes</taxon>
        <taxon>Kitasatosporales</taxon>
        <taxon>Streptomycetaceae</taxon>
        <taxon>Wenjunlia</taxon>
    </lineage>
</organism>